<evidence type="ECO:0000313" key="3">
    <source>
        <dbReference type="Proteomes" id="UP001230951"/>
    </source>
</evidence>
<reference evidence="1 3" key="1">
    <citation type="submission" date="2023-07" db="EMBL/GenBank/DDBJ databases">
        <title>Sorghum-associated microbial communities from plants grown in Nebraska, USA.</title>
        <authorList>
            <person name="Schachtman D."/>
        </authorList>
    </citation>
    <scope>NUCLEOTIDE SEQUENCE</scope>
    <source>
        <strain evidence="1">DS1006</strain>
        <strain evidence="2 3">DS1016</strain>
    </source>
</reference>
<dbReference type="Proteomes" id="UP001230951">
    <property type="component" value="Unassembled WGS sequence"/>
</dbReference>
<name>A0AAW8DIY7_9MICC</name>
<proteinExistence type="predicted"/>
<comment type="caution">
    <text evidence="1">The sequence shown here is derived from an EMBL/GenBank/DDBJ whole genome shotgun (WGS) entry which is preliminary data.</text>
</comment>
<keyword evidence="3" id="KW-1185">Reference proteome</keyword>
<evidence type="ECO:0008006" key="5">
    <source>
        <dbReference type="Google" id="ProtNLM"/>
    </source>
</evidence>
<protein>
    <recommendedName>
        <fullName evidence="5">GIY-YIG nuclease family protein</fullName>
    </recommendedName>
</protein>
<organism evidence="1 4">
    <name type="scientific">Arthrobacter bambusae</name>
    <dbReference type="NCBI Taxonomy" id="1338426"/>
    <lineage>
        <taxon>Bacteria</taxon>
        <taxon>Bacillati</taxon>
        <taxon>Actinomycetota</taxon>
        <taxon>Actinomycetes</taxon>
        <taxon>Micrococcales</taxon>
        <taxon>Micrococcaceae</taxon>
        <taxon>Arthrobacter</taxon>
    </lineage>
</organism>
<evidence type="ECO:0000313" key="4">
    <source>
        <dbReference type="Proteomes" id="UP001242995"/>
    </source>
</evidence>
<dbReference type="AlphaFoldDB" id="A0AAW8DIY7"/>
<dbReference type="Proteomes" id="UP001242995">
    <property type="component" value="Unassembled WGS sequence"/>
</dbReference>
<dbReference type="EMBL" id="JAUSRG010000006">
    <property type="protein sequence ID" value="MDP9905656.1"/>
    <property type="molecule type" value="Genomic_DNA"/>
</dbReference>
<accession>A0AAW8DIY7</accession>
<gene>
    <name evidence="1" type="ORF">J2S90_002627</name>
    <name evidence="2" type="ORF">J2S93_000011</name>
</gene>
<evidence type="ECO:0000313" key="2">
    <source>
        <dbReference type="EMBL" id="MDQ0178604.1"/>
    </source>
</evidence>
<dbReference type="EMBL" id="JAUSTF010000001">
    <property type="protein sequence ID" value="MDQ0178604.1"/>
    <property type="molecule type" value="Genomic_DNA"/>
</dbReference>
<sequence>MRPADALRRSWVPHTPVLYIGGAGTKAGQSTHLRGRIDSYRQYGLGLPKSHAGGCQVWQLADCEELLITWKETPGVPGLVLEQGLRKLFADDHDGARPFANGPLKRR</sequence>
<evidence type="ECO:0000313" key="1">
    <source>
        <dbReference type="EMBL" id="MDP9905656.1"/>
    </source>
</evidence>